<dbReference type="GO" id="GO:0051301">
    <property type="term" value="P:cell division"/>
    <property type="evidence" value="ECO:0007669"/>
    <property type="project" value="UniProtKB-KW"/>
</dbReference>
<dbReference type="GO" id="GO:0003723">
    <property type="term" value="F:RNA binding"/>
    <property type="evidence" value="ECO:0007669"/>
    <property type="project" value="UniProtKB-KW"/>
</dbReference>
<evidence type="ECO:0000256" key="1">
    <source>
        <dbReference type="PROSITE-ProRule" id="PRU00182"/>
    </source>
</evidence>
<keyword evidence="3" id="KW-0132">Cell division</keyword>
<keyword evidence="4" id="KW-1185">Reference proteome</keyword>
<dbReference type="AlphaFoldDB" id="A0A090IXH5"/>
<dbReference type="PROSITE" id="PS50889">
    <property type="entry name" value="S4"/>
    <property type="match status" value="1"/>
</dbReference>
<dbReference type="Gene3D" id="3.30.420.40">
    <property type="match status" value="2"/>
</dbReference>
<proteinExistence type="predicted"/>
<evidence type="ECO:0000313" key="4">
    <source>
        <dbReference type="Proteomes" id="UP000040576"/>
    </source>
</evidence>
<dbReference type="InterPro" id="IPR005883">
    <property type="entry name" value="PilM"/>
</dbReference>
<dbReference type="GeneID" id="92961886"/>
<evidence type="ECO:0000313" key="3">
    <source>
        <dbReference type="EMBL" id="CEE02367.1"/>
    </source>
</evidence>
<evidence type="ECO:0000259" key="2">
    <source>
        <dbReference type="SMART" id="SM00842"/>
    </source>
</evidence>
<dbReference type="RefSeq" id="WP_034771808.1">
    <property type="nucleotide sequence ID" value="NZ_CCRF01000071.1"/>
</dbReference>
<dbReference type="Pfam" id="PF11104">
    <property type="entry name" value="PilM_2"/>
    <property type="match status" value="1"/>
</dbReference>
<gene>
    <name evidence="3" type="ORF">BT1A1_2549</name>
</gene>
<dbReference type="InterPro" id="IPR050696">
    <property type="entry name" value="FtsA/MreB"/>
</dbReference>
<organism evidence="3 4">
    <name type="scientific">Caldibacillus thermoamylovorans</name>
    <dbReference type="NCBI Taxonomy" id="35841"/>
    <lineage>
        <taxon>Bacteria</taxon>
        <taxon>Bacillati</taxon>
        <taxon>Bacillota</taxon>
        <taxon>Bacilli</taxon>
        <taxon>Bacillales</taxon>
        <taxon>Bacillaceae</taxon>
        <taxon>Caldibacillus</taxon>
    </lineage>
</organism>
<dbReference type="InterPro" id="IPR043129">
    <property type="entry name" value="ATPase_NBD"/>
</dbReference>
<dbReference type="Proteomes" id="UP000040576">
    <property type="component" value="Unassembled WGS sequence"/>
</dbReference>
<protein>
    <submittedName>
        <fullName evidence="3">Cell division protein FtsA</fullName>
    </submittedName>
</protein>
<dbReference type="CDD" id="cd24004">
    <property type="entry name" value="ASKHA_NBD_PilM-like"/>
    <property type="match status" value="1"/>
</dbReference>
<dbReference type="PANTHER" id="PTHR32432:SF3">
    <property type="entry name" value="ETHANOLAMINE UTILIZATION PROTEIN EUTJ"/>
    <property type="match status" value="1"/>
</dbReference>
<dbReference type="PANTHER" id="PTHR32432">
    <property type="entry name" value="CELL DIVISION PROTEIN FTSA-RELATED"/>
    <property type="match status" value="1"/>
</dbReference>
<dbReference type="InterPro" id="IPR003494">
    <property type="entry name" value="SHS2_FtsA"/>
</dbReference>
<dbReference type="SMART" id="SM00842">
    <property type="entry name" value="FtsA"/>
    <property type="match status" value="1"/>
</dbReference>
<name>A0A090IXH5_9BACI</name>
<dbReference type="EMBL" id="CCRF01000071">
    <property type="protein sequence ID" value="CEE02367.1"/>
    <property type="molecule type" value="Genomic_DNA"/>
</dbReference>
<keyword evidence="1" id="KW-0694">RNA-binding</keyword>
<keyword evidence="3" id="KW-0131">Cell cycle</keyword>
<dbReference type="SUPFAM" id="SSF53067">
    <property type="entry name" value="Actin-like ATPase domain"/>
    <property type="match status" value="2"/>
</dbReference>
<sequence length="712" mass="78936">MRENNQIFALDIGTRSIVGIILEKAEQAFVVKKVVMKEHKQRAMLDGQIHDVTAVAHIIGEVKKELEEEFGPLTKACVAAAGRSLKTEEASATVSIKGRKLEKDDVIHLELMAIQKAEQQIKNKFDDVNAEYFCVGYSVLYYYLDGQKIGSLIDQIGNEASVDIIATFLPRIVIDSLATALKRCNLDIEALTLEPIAAIHVLIPPSMRRLNVALVDIGAGTSDIAITDQSTIVNYGMVPVAGDEITEAISDQFLLDFPMAEEVKIQLTDQATVTIKDILGFEQTMERAEIIQSISPAIDHLATKITEEIFRLNGLKSPKAVMLIGGGSLTPGLDERVAEKLNLPKNRVAIRGIDAIQNLPLEGVEVTGPEMITPIGIAVYAKQNPLQFKTVYVNEIPVRMFEVKKLTVGDCLIQAGVKLSQLYGKPGLAKIITVNGKAMTISGSFGSPPLLLKNGQACSLDDYVNDGDIISAEKGNDGKSVELALKDLLNDFRKNITFNGDHYEILPTAKVNGQTVTEDYIIKDRDIIEWRELNTVQNLLSQLHLVPEPFILKINDQETTIPQKSDKVLKNGKEVPLNTPFADKDVIEFIQAAPPTVEELAFLLNWQLETSLPITFNGKDVLLKKKITVIKRDGIELEKTSRIYNKDSLIVEHITYKPFIFQDVFRFADFELPSNPNGDYLILKNGEQATFIEELEPGDQLEIKWLAKHSNE</sequence>
<reference evidence="3 4" key="1">
    <citation type="submission" date="2014-07" db="EMBL/GenBank/DDBJ databases">
        <authorList>
            <person name="Wibberg Daniel"/>
        </authorList>
    </citation>
    <scope>NUCLEOTIDE SEQUENCE [LARGE SCALE GENOMIC DNA]</scope>
</reference>
<feature type="domain" description="SHS2" evidence="2">
    <location>
        <begin position="7"/>
        <end position="202"/>
    </location>
</feature>
<accession>A0A090IXH5</accession>